<sequence length="394" mass="44934">MRRNEPLDWWRAQCTFRGLPHGGTLPELYDRLRSGPNVMTKELVELEVKANAEWKAKNDLAEQEEERREAIEEEKKVEKAVRFLKSTFQDDKMGPDIIVFKKDSQGVVGAAASLNLVCWTYNAIPAFVSDDLSFCWIIVGRDKCAVEAKYLALRKEDDDRNAAEEKRREAEAQAKRDALAQKHALVARSSGKGGVWDITGTWRITCPAIESGWPVQNLTLKTYRIDGKTDSQMFAEFDFGIVSGWFRFEGSMPRGVSGTQKGVKTGQKRKRIDEFDVDEDSDEEEINEAFHLSPKDLPSLKQSKWNYRWRGRETGEGEIQTNSDEKLNPITFSGEGGAELHGTFECEYLAKCEFNGFKIELGNPREASGISIEEKWRGLNESAHEYGYRGRRRR</sequence>
<name>A0A8E2F1L8_9PEZI</name>
<accession>A0A8E2F1L8</accession>
<evidence type="ECO:0000313" key="2">
    <source>
        <dbReference type="EMBL" id="OCL08917.1"/>
    </source>
</evidence>
<reference evidence="2 3" key="1">
    <citation type="journal article" date="2016" name="Nat. Commun.">
        <title>Ectomycorrhizal ecology is imprinted in the genome of the dominant symbiotic fungus Cenococcum geophilum.</title>
        <authorList>
            <consortium name="DOE Joint Genome Institute"/>
            <person name="Peter M."/>
            <person name="Kohler A."/>
            <person name="Ohm R.A."/>
            <person name="Kuo A."/>
            <person name="Krutzmann J."/>
            <person name="Morin E."/>
            <person name="Arend M."/>
            <person name="Barry K.W."/>
            <person name="Binder M."/>
            <person name="Choi C."/>
            <person name="Clum A."/>
            <person name="Copeland A."/>
            <person name="Grisel N."/>
            <person name="Haridas S."/>
            <person name="Kipfer T."/>
            <person name="LaButti K."/>
            <person name="Lindquist E."/>
            <person name="Lipzen A."/>
            <person name="Maire R."/>
            <person name="Meier B."/>
            <person name="Mihaltcheva S."/>
            <person name="Molinier V."/>
            <person name="Murat C."/>
            <person name="Poggeler S."/>
            <person name="Quandt C.A."/>
            <person name="Sperisen C."/>
            <person name="Tritt A."/>
            <person name="Tisserant E."/>
            <person name="Crous P.W."/>
            <person name="Henrissat B."/>
            <person name="Nehls U."/>
            <person name="Egli S."/>
            <person name="Spatafora J.W."/>
            <person name="Grigoriev I.V."/>
            <person name="Martin F.M."/>
        </authorList>
    </citation>
    <scope>NUCLEOTIDE SEQUENCE [LARGE SCALE GENOMIC DNA]</scope>
    <source>
        <strain evidence="2 3">CBS 207.34</strain>
    </source>
</reference>
<keyword evidence="1" id="KW-0175">Coiled coil</keyword>
<dbReference type="AlphaFoldDB" id="A0A8E2F1L8"/>
<gene>
    <name evidence="2" type="ORF">AOQ84DRAFT_354257</name>
</gene>
<organism evidence="2 3">
    <name type="scientific">Glonium stellatum</name>
    <dbReference type="NCBI Taxonomy" id="574774"/>
    <lineage>
        <taxon>Eukaryota</taxon>
        <taxon>Fungi</taxon>
        <taxon>Dikarya</taxon>
        <taxon>Ascomycota</taxon>
        <taxon>Pezizomycotina</taxon>
        <taxon>Dothideomycetes</taxon>
        <taxon>Pleosporomycetidae</taxon>
        <taxon>Gloniales</taxon>
        <taxon>Gloniaceae</taxon>
        <taxon>Glonium</taxon>
    </lineage>
</organism>
<protein>
    <submittedName>
        <fullName evidence="2">Uncharacterized protein</fullName>
    </submittedName>
</protein>
<feature type="coiled-coil region" evidence="1">
    <location>
        <begin position="153"/>
        <end position="182"/>
    </location>
</feature>
<evidence type="ECO:0000313" key="3">
    <source>
        <dbReference type="Proteomes" id="UP000250140"/>
    </source>
</evidence>
<keyword evidence="3" id="KW-1185">Reference proteome</keyword>
<proteinExistence type="predicted"/>
<evidence type="ECO:0000256" key="1">
    <source>
        <dbReference type="SAM" id="Coils"/>
    </source>
</evidence>
<dbReference type="EMBL" id="KV749555">
    <property type="protein sequence ID" value="OCL08917.1"/>
    <property type="molecule type" value="Genomic_DNA"/>
</dbReference>
<dbReference type="Proteomes" id="UP000250140">
    <property type="component" value="Unassembled WGS sequence"/>
</dbReference>
<feature type="coiled-coil region" evidence="1">
    <location>
        <begin position="53"/>
        <end position="81"/>
    </location>
</feature>
<dbReference type="OrthoDB" id="4630416at2759"/>